<dbReference type="PANTHER" id="PTHR45967:SF2">
    <property type="entry name" value="BZIP TRANSCRIPTION FACTOR 68"/>
    <property type="match status" value="1"/>
</dbReference>
<feature type="region of interest" description="Disordered" evidence="7">
    <location>
        <begin position="320"/>
        <end position="347"/>
    </location>
</feature>
<reference evidence="9 11" key="1">
    <citation type="journal article" date="2017" name="Nature">
        <title>The sunflower genome provides insights into oil metabolism, flowering and Asterid evolution.</title>
        <authorList>
            <person name="Badouin H."/>
            <person name="Gouzy J."/>
            <person name="Grassa C.J."/>
            <person name="Murat F."/>
            <person name="Staton S.E."/>
            <person name="Cottret L."/>
            <person name="Lelandais-Briere C."/>
            <person name="Owens G.L."/>
            <person name="Carrere S."/>
            <person name="Mayjonade B."/>
            <person name="Legrand L."/>
            <person name="Gill N."/>
            <person name="Kane N.C."/>
            <person name="Bowers J.E."/>
            <person name="Hubner S."/>
            <person name="Bellec A."/>
            <person name="Berard A."/>
            <person name="Berges H."/>
            <person name="Blanchet N."/>
            <person name="Boniface M.C."/>
            <person name="Brunel D."/>
            <person name="Catrice O."/>
            <person name="Chaidir N."/>
            <person name="Claudel C."/>
            <person name="Donnadieu C."/>
            <person name="Faraut T."/>
            <person name="Fievet G."/>
            <person name="Helmstetter N."/>
            <person name="King M."/>
            <person name="Knapp S.J."/>
            <person name="Lai Z."/>
            <person name="Le Paslier M.C."/>
            <person name="Lippi Y."/>
            <person name="Lorenzon L."/>
            <person name="Mandel J.R."/>
            <person name="Marage G."/>
            <person name="Marchand G."/>
            <person name="Marquand E."/>
            <person name="Bret-Mestries E."/>
            <person name="Morien E."/>
            <person name="Nambeesan S."/>
            <person name="Nguyen T."/>
            <person name="Pegot-Espagnet P."/>
            <person name="Pouilly N."/>
            <person name="Raftis F."/>
            <person name="Sallet E."/>
            <person name="Schiex T."/>
            <person name="Thomas J."/>
            <person name="Vandecasteele C."/>
            <person name="Vares D."/>
            <person name="Vear F."/>
            <person name="Vautrin S."/>
            <person name="Crespi M."/>
            <person name="Mangin B."/>
            <person name="Burke J.M."/>
            <person name="Salse J."/>
            <person name="Munos S."/>
            <person name="Vincourt P."/>
            <person name="Rieseberg L.H."/>
            <person name="Langlade N.B."/>
        </authorList>
    </citation>
    <scope>NUCLEOTIDE SEQUENCE [LARGE SCALE GENOMIC DNA]</scope>
    <source>
        <strain evidence="11">cv. SF193</strain>
        <tissue evidence="9">Leaves</tissue>
    </source>
</reference>
<dbReference type="GO" id="GO:0043565">
    <property type="term" value="F:sequence-specific DNA binding"/>
    <property type="evidence" value="ECO:0000318"/>
    <property type="project" value="GO_Central"/>
</dbReference>
<proteinExistence type="inferred from homology"/>
<keyword evidence="11" id="KW-1185">Reference proteome</keyword>
<dbReference type="SUPFAM" id="SSF57959">
    <property type="entry name" value="Leucine zipper domain"/>
    <property type="match status" value="1"/>
</dbReference>
<reference evidence="9" key="3">
    <citation type="submission" date="2020-06" db="EMBL/GenBank/DDBJ databases">
        <title>Helianthus annuus Genome sequencing and assembly Release 2.</title>
        <authorList>
            <person name="Gouzy J."/>
            <person name="Langlade N."/>
            <person name="Munos S."/>
        </authorList>
    </citation>
    <scope>NUCLEOTIDE SEQUENCE</scope>
    <source>
        <tissue evidence="9">Leaves</tissue>
    </source>
</reference>
<dbReference type="STRING" id="4232.A0A251RM50"/>
<dbReference type="SMART" id="SM00338">
    <property type="entry name" value="BRLZ"/>
    <property type="match status" value="1"/>
</dbReference>
<feature type="region of interest" description="Disordered" evidence="7">
    <location>
        <begin position="121"/>
        <end position="213"/>
    </location>
</feature>
<dbReference type="Gramene" id="mRNA:HanXRQr2_Chr17g0784621">
    <property type="protein sequence ID" value="mRNA:HanXRQr2_Chr17g0784621"/>
    <property type="gene ID" value="HanXRQr2_Chr17g0784621"/>
</dbReference>
<dbReference type="InterPro" id="IPR045314">
    <property type="entry name" value="bZIP_plant_GBF1"/>
</dbReference>
<evidence type="ECO:0000259" key="8">
    <source>
        <dbReference type="PROSITE" id="PS50217"/>
    </source>
</evidence>
<dbReference type="GO" id="GO:0000976">
    <property type="term" value="F:transcription cis-regulatory region binding"/>
    <property type="evidence" value="ECO:0007669"/>
    <property type="project" value="UniProtKB-ARBA"/>
</dbReference>
<dbReference type="Pfam" id="PF07777">
    <property type="entry name" value="MFMR"/>
    <property type="match status" value="1"/>
</dbReference>
<feature type="compositionally biased region" description="Polar residues" evidence="7">
    <location>
        <begin position="16"/>
        <end position="27"/>
    </location>
</feature>
<dbReference type="Proteomes" id="UP000215914">
    <property type="component" value="Chromosome 17"/>
</dbReference>
<evidence type="ECO:0000256" key="1">
    <source>
        <dbReference type="ARBA" id="ARBA00004123"/>
    </source>
</evidence>
<dbReference type="InterPro" id="IPR044827">
    <property type="entry name" value="GBF-like"/>
</dbReference>
<keyword evidence="6" id="KW-0539">Nucleus</keyword>
<reference evidence="10" key="2">
    <citation type="submission" date="2017-02" db="EMBL/GenBank/DDBJ databases">
        <title>Sunflower complete genome.</title>
        <authorList>
            <person name="Langlade N."/>
            <person name="Munos S."/>
        </authorList>
    </citation>
    <scope>NUCLEOTIDE SEQUENCE [LARGE SCALE GENOMIC DNA]</scope>
    <source>
        <tissue evidence="10">Leaves</tissue>
    </source>
</reference>
<dbReference type="GO" id="GO:0046983">
    <property type="term" value="F:protein dimerization activity"/>
    <property type="evidence" value="ECO:0007669"/>
    <property type="project" value="UniProtKB-ARBA"/>
</dbReference>
<dbReference type="PROSITE" id="PS00036">
    <property type="entry name" value="BZIP_BASIC"/>
    <property type="match status" value="1"/>
</dbReference>
<organism evidence="10 11">
    <name type="scientific">Helianthus annuus</name>
    <name type="common">Common sunflower</name>
    <dbReference type="NCBI Taxonomy" id="4232"/>
    <lineage>
        <taxon>Eukaryota</taxon>
        <taxon>Viridiplantae</taxon>
        <taxon>Streptophyta</taxon>
        <taxon>Embryophyta</taxon>
        <taxon>Tracheophyta</taxon>
        <taxon>Spermatophyta</taxon>
        <taxon>Magnoliopsida</taxon>
        <taxon>eudicotyledons</taxon>
        <taxon>Gunneridae</taxon>
        <taxon>Pentapetalae</taxon>
        <taxon>asterids</taxon>
        <taxon>campanulids</taxon>
        <taxon>Asterales</taxon>
        <taxon>Asteraceae</taxon>
        <taxon>Asteroideae</taxon>
        <taxon>Heliantheae alliance</taxon>
        <taxon>Heliantheae</taxon>
        <taxon>Helianthus</taxon>
    </lineage>
</organism>
<gene>
    <name evidence="10" type="ORF">HannXRQ_Chr17g0537931</name>
    <name evidence="9" type="ORF">HanXRQr2_Chr17g0784621</name>
</gene>
<keyword evidence="4" id="KW-0238">DNA-binding</keyword>
<dbReference type="EMBL" id="MNCJ02000332">
    <property type="protein sequence ID" value="KAF5753846.1"/>
    <property type="molecule type" value="Genomic_DNA"/>
</dbReference>
<dbReference type="PROSITE" id="PS50217">
    <property type="entry name" value="BZIP"/>
    <property type="match status" value="1"/>
</dbReference>
<evidence type="ECO:0000313" key="10">
    <source>
        <dbReference type="EMBL" id="OTF85251.1"/>
    </source>
</evidence>
<dbReference type="InterPro" id="IPR012900">
    <property type="entry name" value="MFMR"/>
</dbReference>
<dbReference type="FunFam" id="1.20.5.170:FF:000020">
    <property type="entry name" value="BZIP transcription factor"/>
    <property type="match status" value="1"/>
</dbReference>
<evidence type="ECO:0000256" key="2">
    <source>
        <dbReference type="ARBA" id="ARBA00007163"/>
    </source>
</evidence>
<feature type="region of interest" description="Disordered" evidence="7">
    <location>
        <begin position="242"/>
        <end position="278"/>
    </location>
</feature>
<feature type="region of interest" description="Disordered" evidence="7">
    <location>
        <begin position="1"/>
        <end position="55"/>
    </location>
</feature>
<comment type="subcellular location">
    <subcellularLocation>
        <location evidence="1">Nucleus</location>
    </subcellularLocation>
</comment>
<dbReference type="OMA" id="MAIMPMS"/>
<evidence type="ECO:0000256" key="4">
    <source>
        <dbReference type="ARBA" id="ARBA00023125"/>
    </source>
</evidence>
<dbReference type="GO" id="GO:0003700">
    <property type="term" value="F:DNA-binding transcription factor activity"/>
    <property type="evidence" value="ECO:0007669"/>
    <property type="project" value="InterPro"/>
</dbReference>
<dbReference type="OrthoDB" id="1642657at2759"/>
<dbReference type="GO" id="GO:0006355">
    <property type="term" value="P:regulation of DNA-templated transcription"/>
    <property type="evidence" value="ECO:0000318"/>
    <property type="project" value="GO_Central"/>
</dbReference>
<dbReference type="InParanoid" id="A0A251RM50"/>
<evidence type="ECO:0000256" key="5">
    <source>
        <dbReference type="ARBA" id="ARBA00023163"/>
    </source>
</evidence>
<dbReference type="Pfam" id="PF00170">
    <property type="entry name" value="bZIP_1"/>
    <property type="match status" value="1"/>
</dbReference>
<dbReference type="Gene3D" id="1.20.5.170">
    <property type="match status" value="1"/>
</dbReference>
<dbReference type="GO" id="GO:0005634">
    <property type="term" value="C:nucleus"/>
    <property type="evidence" value="ECO:0000318"/>
    <property type="project" value="GO_Central"/>
</dbReference>
<dbReference type="InterPro" id="IPR046347">
    <property type="entry name" value="bZIP_sf"/>
</dbReference>
<evidence type="ECO:0000313" key="11">
    <source>
        <dbReference type="Proteomes" id="UP000215914"/>
    </source>
</evidence>
<evidence type="ECO:0000256" key="7">
    <source>
        <dbReference type="SAM" id="MobiDB-lite"/>
    </source>
</evidence>
<evidence type="ECO:0000256" key="6">
    <source>
        <dbReference type="ARBA" id="ARBA00023242"/>
    </source>
</evidence>
<feature type="compositionally biased region" description="Basic and acidic residues" evidence="7">
    <location>
        <begin position="263"/>
        <end position="278"/>
    </location>
</feature>
<protein>
    <submittedName>
        <fullName evidence="10">Putative basic-leucine zipper domain, G-box binding protein, multifunctional mosaic region</fullName>
    </submittedName>
    <submittedName>
        <fullName evidence="9">Transcription factor bZIP family</fullName>
    </submittedName>
</protein>
<dbReference type="EMBL" id="CM007906">
    <property type="protein sequence ID" value="OTF85251.1"/>
    <property type="molecule type" value="Genomic_DNA"/>
</dbReference>
<dbReference type="InterPro" id="IPR004827">
    <property type="entry name" value="bZIP"/>
</dbReference>
<accession>A0A251RM50</accession>
<feature type="domain" description="BZIP" evidence="8">
    <location>
        <begin position="254"/>
        <end position="317"/>
    </location>
</feature>
<feature type="compositionally biased region" description="Pro residues" evidence="7">
    <location>
        <begin position="45"/>
        <end position="55"/>
    </location>
</feature>
<dbReference type="Pfam" id="PF16596">
    <property type="entry name" value="MFMR_assoc"/>
    <property type="match status" value="1"/>
</dbReference>
<keyword evidence="3" id="KW-0805">Transcription regulation</keyword>
<evidence type="ECO:0000313" key="9">
    <source>
        <dbReference type="EMBL" id="KAF5753846.1"/>
    </source>
</evidence>
<dbReference type="PANTHER" id="PTHR45967">
    <property type="entry name" value="G-BOX-BINDING FACTOR 3-RELATED"/>
    <property type="match status" value="1"/>
</dbReference>
<dbReference type="CDD" id="cd14702">
    <property type="entry name" value="bZIP_plant_GBF1"/>
    <property type="match status" value="1"/>
</dbReference>
<evidence type="ECO:0000256" key="3">
    <source>
        <dbReference type="ARBA" id="ARBA00023015"/>
    </source>
</evidence>
<comment type="similarity">
    <text evidence="2">Belongs to the bZIP family.</text>
</comment>
<keyword evidence="5" id="KW-0804">Transcription</keyword>
<dbReference type="AlphaFoldDB" id="A0A251RM50"/>
<feature type="compositionally biased region" description="Low complexity" evidence="7">
    <location>
        <begin position="166"/>
        <end position="186"/>
    </location>
</feature>
<sequence>MASQENDGSPVKEANDSANETQEQPSGNAMGAVPPDWTGFQAYSPMPPPGYLASSPQPPPYMWGVQHFMPPYGTAPHPYVMYPHGGLYAHPSMPPGSYPFSPYAMPSPNGVAEASVNTAGSMEVNGKSPEGKEKLPIKRSKGSLGSLNMITGINNESSKNGSYPKSGESGSEGSSEGSDANSENNSQMKSGPTQDSMEDEASQNGNSTVNGYQNGGLVNQTMMIVPMSAAGGMVAAVGSRENMQPQHWLQDERELKRQRRKQSNRESARRSRLRKQAECDELAQRAETLTEENAALKTEVSRIRSDYEQLLAENAVLKERLAEAPGQEETNQEMGRGNHQDGQALLV</sequence>
<feature type="compositionally biased region" description="Polar residues" evidence="7">
    <location>
        <begin position="143"/>
        <end position="163"/>
    </location>
</feature>
<name>A0A251RM50_HELAN</name>
<feature type="compositionally biased region" description="Polar residues" evidence="7">
    <location>
        <begin position="202"/>
        <end position="213"/>
    </location>
</feature>